<dbReference type="InterPro" id="IPR056782">
    <property type="entry name" value="HAD_PNKP"/>
</dbReference>
<dbReference type="InterPro" id="IPR023214">
    <property type="entry name" value="HAD_sf"/>
</dbReference>
<accession>A0A6J5RPV2</accession>
<feature type="domain" description="Polynucleotide kinase PNKP phosphatase" evidence="1">
    <location>
        <begin position="60"/>
        <end position="174"/>
    </location>
</feature>
<evidence type="ECO:0000313" key="2">
    <source>
        <dbReference type="EMBL" id="CAB4194345.1"/>
    </source>
</evidence>
<gene>
    <name evidence="2" type="ORF">UFOVP1254_17</name>
</gene>
<dbReference type="Pfam" id="PF25109">
    <property type="entry name" value="HAD_PNKP"/>
    <property type="match status" value="1"/>
</dbReference>
<evidence type="ECO:0000259" key="1">
    <source>
        <dbReference type="Pfam" id="PF25109"/>
    </source>
</evidence>
<dbReference type="InterPro" id="IPR036412">
    <property type="entry name" value="HAD-like_sf"/>
</dbReference>
<name>A0A6J5RPV2_9CAUD</name>
<protein>
    <recommendedName>
        <fullName evidence="1">Polynucleotide kinase PNKP phosphatase domain-containing protein</fullName>
    </recommendedName>
</protein>
<dbReference type="EMBL" id="LR797210">
    <property type="protein sequence ID" value="CAB4194345.1"/>
    <property type="molecule type" value="Genomic_DNA"/>
</dbReference>
<dbReference type="SUPFAM" id="SSF56784">
    <property type="entry name" value="HAD-like"/>
    <property type="match status" value="1"/>
</dbReference>
<sequence>MSKLPVPLYIFDLDGTLADLKHRRHHVERPVCHRCGSVKNACNHTHQRPAFKPNWDAFHAECVNDKPILPVLYTLVALANAGNEVWIWSGRKETVELETRAWLSAHLPDNTFTQLRMRPADNNIADNTLKEFWVLQMTKADRDRLVMVFDDRNRVVDMWRSHGIVCAQVAPGDF</sequence>
<organism evidence="2">
    <name type="scientific">uncultured Caudovirales phage</name>
    <dbReference type="NCBI Taxonomy" id="2100421"/>
    <lineage>
        <taxon>Viruses</taxon>
        <taxon>Duplodnaviria</taxon>
        <taxon>Heunggongvirae</taxon>
        <taxon>Uroviricota</taxon>
        <taxon>Caudoviricetes</taxon>
        <taxon>Peduoviridae</taxon>
        <taxon>Maltschvirus</taxon>
        <taxon>Maltschvirus maltsch</taxon>
    </lineage>
</organism>
<proteinExistence type="predicted"/>
<reference evidence="2" key="1">
    <citation type="submission" date="2020-05" db="EMBL/GenBank/DDBJ databases">
        <authorList>
            <person name="Chiriac C."/>
            <person name="Salcher M."/>
            <person name="Ghai R."/>
            <person name="Kavagutti S V."/>
        </authorList>
    </citation>
    <scope>NUCLEOTIDE SEQUENCE</scope>
</reference>
<dbReference type="Gene3D" id="3.40.50.1000">
    <property type="entry name" value="HAD superfamily/HAD-like"/>
    <property type="match status" value="1"/>
</dbReference>